<reference evidence="1 2" key="1">
    <citation type="submission" date="2023-07" db="EMBL/GenBank/DDBJ databases">
        <title>Sequencing the genomes of 1000 actinobacteria strains.</title>
        <authorList>
            <person name="Klenk H.-P."/>
        </authorList>
    </citation>
    <scope>NUCLEOTIDE SEQUENCE [LARGE SCALE GENOMIC DNA]</scope>
    <source>
        <strain evidence="1 2">DSM 14555</strain>
    </source>
</reference>
<keyword evidence="2" id="KW-1185">Reference proteome</keyword>
<dbReference type="Proteomes" id="UP001185069">
    <property type="component" value="Unassembled WGS sequence"/>
</dbReference>
<dbReference type="EMBL" id="JAVDQF010000001">
    <property type="protein sequence ID" value="MDR6268896.1"/>
    <property type="molecule type" value="Genomic_DNA"/>
</dbReference>
<dbReference type="RefSeq" id="WP_309796817.1">
    <property type="nucleotide sequence ID" value="NZ_JAVDQF010000001.1"/>
</dbReference>
<sequence>MSTSLTQQVAEALYNLEPLVTGYGDRERKLTWTETQYEGYSGKYLRRAEAVLPVILDAAKEAIHDQKVKAAVYDLASVEVISAYEDVPAAIDSLRTTP</sequence>
<proteinExistence type="predicted"/>
<gene>
    <name evidence="1" type="ORF">JOE69_001134</name>
</gene>
<evidence type="ECO:0000313" key="1">
    <source>
        <dbReference type="EMBL" id="MDR6268896.1"/>
    </source>
</evidence>
<accession>A0ABU1JBS1</accession>
<comment type="caution">
    <text evidence="1">The sequence shown here is derived from an EMBL/GenBank/DDBJ whole genome shotgun (WGS) entry which is preliminary data.</text>
</comment>
<protein>
    <submittedName>
        <fullName evidence="1">Uncharacterized protein</fullName>
    </submittedName>
</protein>
<organism evidence="1 2">
    <name type="scientific">Arthrobacter russicus</name>
    <dbReference type="NCBI Taxonomy" id="172040"/>
    <lineage>
        <taxon>Bacteria</taxon>
        <taxon>Bacillati</taxon>
        <taxon>Actinomycetota</taxon>
        <taxon>Actinomycetes</taxon>
        <taxon>Micrococcales</taxon>
        <taxon>Micrococcaceae</taxon>
        <taxon>Arthrobacter</taxon>
    </lineage>
</organism>
<evidence type="ECO:0000313" key="2">
    <source>
        <dbReference type="Proteomes" id="UP001185069"/>
    </source>
</evidence>
<name>A0ABU1JBS1_9MICC</name>